<comment type="caution">
    <text evidence="9">Lacks conserved residue(s) required for the propagation of feature annotation.</text>
</comment>
<evidence type="ECO:0000256" key="5">
    <source>
        <dbReference type="ARBA" id="ARBA00022622"/>
    </source>
</evidence>
<keyword evidence="5" id="KW-0325">Glycoprotein</keyword>
<keyword evidence="13" id="KW-1185">Reference proteome</keyword>
<protein>
    <recommendedName>
        <fullName evidence="11">CFEM domain-containing protein</fullName>
    </recommendedName>
</protein>
<evidence type="ECO:0000256" key="9">
    <source>
        <dbReference type="PROSITE-ProRule" id="PRU01356"/>
    </source>
</evidence>
<evidence type="ECO:0000256" key="6">
    <source>
        <dbReference type="ARBA" id="ARBA00022729"/>
    </source>
</evidence>
<keyword evidence="7 9" id="KW-1015">Disulfide bond</keyword>
<dbReference type="EMBL" id="CABFNO020001379">
    <property type="protein sequence ID" value="CAG9984214.1"/>
    <property type="molecule type" value="Genomic_DNA"/>
</dbReference>
<evidence type="ECO:0000256" key="8">
    <source>
        <dbReference type="ARBA" id="ARBA00023288"/>
    </source>
</evidence>
<evidence type="ECO:0000256" key="3">
    <source>
        <dbReference type="ARBA" id="ARBA00010031"/>
    </source>
</evidence>
<name>A0A9N9Y0U1_9HYPO</name>
<feature type="chain" id="PRO_5040320903" description="CFEM domain-containing protein" evidence="10">
    <location>
        <begin position="19"/>
        <end position="97"/>
    </location>
</feature>
<comment type="subcellular location">
    <subcellularLocation>
        <location evidence="1">Membrane</location>
        <topology evidence="1">Lipid-anchor</topology>
        <topology evidence="1">GPI-anchor</topology>
    </subcellularLocation>
    <subcellularLocation>
        <location evidence="2">Secreted</location>
    </subcellularLocation>
</comment>
<dbReference type="Pfam" id="PF05730">
    <property type="entry name" value="CFEM"/>
    <property type="match status" value="1"/>
</dbReference>
<keyword evidence="6 10" id="KW-0732">Signal</keyword>
<evidence type="ECO:0000256" key="2">
    <source>
        <dbReference type="ARBA" id="ARBA00004613"/>
    </source>
</evidence>
<keyword evidence="8" id="KW-0449">Lipoprotein</keyword>
<sequence>MKFSLVAILFAAVAAVNAKSRPDIPKCVRPCLEEYVKKSKIHCPYDDIACICKHALEDEAFYEAGLTCIFEKCGTDDALSAFPPLPLILSLEECEEN</sequence>
<dbReference type="InterPro" id="IPR008427">
    <property type="entry name" value="Extracellular_membr_CFEM_dom"/>
</dbReference>
<evidence type="ECO:0000313" key="12">
    <source>
        <dbReference type="EMBL" id="CAG9984214.1"/>
    </source>
</evidence>
<feature type="binding site" description="axial binding residue" evidence="9">
    <location>
        <position position="47"/>
    </location>
    <ligand>
        <name>heme</name>
        <dbReference type="ChEBI" id="CHEBI:30413"/>
    </ligand>
    <ligandPart>
        <name>Fe</name>
        <dbReference type="ChEBI" id="CHEBI:18248"/>
    </ligandPart>
</feature>
<comment type="caution">
    <text evidence="12">The sequence shown here is derived from an EMBL/GenBank/DDBJ whole genome shotgun (WGS) entry which is preliminary data.</text>
</comment>
<dbReference type="GO" id="GO:0046872">
    <property type="term" value="F:metal ion binding"/>
    <property type="evidence" value="ECO:0007669"/>
    <property type="project" value="UniProtKB-UniRule"/>
</dbReference>
<dbReference type="GO" id="GO:0005576">
    <property type="term" value="C:extracellular region"/>
    <property type="evidence" value="ECO:0007669"/>
    <property type="project" value="UniProtKB-SubCell"/>
</dbReference>
<dbReference type="AlphaFoldDB" id="A0A9N9Y0U1"/>
<keyword evidence="4" id="KW-0964">Secreted</keyword>
<proteinExistence type="inferred from homology"/>
<evidence type="ECO:0000313" key="13">
    <source>
        <dbReference type="Proteomes" id="UP000754883"/>
    </source>
</evidence>
<accession>A0A9N9Y0U1</accession>
<gene>
    <name evidence="12" type="ORF">CBYS24578_00008701</name>
</gene>
<feature type="disulfide bond" evidence="9">
    <location>
        <begin position="43"/>
        <end position="50"/>
    </location>
</feature>
<evidence type="ECO:0000256" key="10">
    <source>
        <dbReference type="SAM" id="SignalP"/>
    </source>
</evidence>
<feature type="domain" description="CFEM" evidence="11">
    <location>
        <begin position="1"/>
        <end position="97"/>
    </location>
</feature>
<keyword evidence="5" id="KW-0336">GPI-anchor</keyword>
<keyword evidence="9" id="KW-0479">Metal-binding</keyword>
<reference evidence="12 13" key="2">
    <citation type="submission" date="2021-10" db="EMBL/GenBank/DDBJ databases">
        <authorList>
            <person name="Piombo E."/>
        </authorList>
    </citation>
    <scope>NUCLEOTIDE SEQUENCE [LARGE SCALE GENOMIC DNA]</scope>
</reference>
<reference evidence="13" key="1">
    <citation type="submission" date="2019-06" db="EMBL/GenBank/DDBJ databases">
        <authorList>
            <person name="Broberg M."/>
        </authorList>
    </citation>
    <scope>NUCLEOTIDE SEQUENCE [LARGE SCALE GENOMIC DNA]</scope>
</reference>
<keyword evidence="9" id="KW-0408">Iron</keyword>
<feature type="signal peptide" evidence="10">
    <location>
        <begin position="1"/>
        <end position="18"/>
    </location>
</feature>
<dbReference type="GO" id="GO:0098552">
    <property type="term" value="C:side of membrane"/>
    <property type="evidence" value="ECO:0007669"/>
    <property type="project" value="UniProtKB-KW"/>
</dbReference>
<keyword evidence="5" id="KW-0472">Membrane</keyword>
<evidence type="ECO:0000259" key="11">
    <source>
        <dbReference type="PROSITE" id="PS52012"/>
    </source>
</evidence>
<dbReference type="Proteomes" id="UP000754883">
    <property type="component" value="Unassembled WGS sequence"/>
</dbReference>
<dbReference type="PROSITE" id="PS52012">
    <property type="entry name" value="CFEM"/>
    <property type="match status" value="1"/>
</dbReference>
<organism evidence="12 13">
    <name type="scientific">Clonostachys byssicola</name>
    <dbReference type="NCBI Taxonomy" id="160290"/>
    <lineage>
        <taxon>Eukaryota</taxon>
        <taxon>Fungi</taxon>
        <taxon>Dikarya</taxon>
        <taxon>Ascomycota</taxon>
        <taxon>Pezizomycotina</taxon>
        <taxon>Sordariomycetes</taxon>
        <taxon>Hypocreomycetidae</taxon>
        <taxon>Hypocreales</taxon>
        <taxon>Bionectriaceae</taxon>
        <taxon>Clonostachys</taxon>
    </lineage>
</organism>
<evidence type="ECO:0000256" key="7">
    <source>
        <dbReference type="ARBA" id="ARBA00023157"/>
    </source>
</evidence>
<keyword evidence="9" id="KW-0349">Heme</keyword>
<evidence type="ECO:0000256" key="1">
    <source>
        <dbReference type="ARBA" id="ARBA00004589"/>
    </source>
</evidence>
<comment type="similarity">
    <text evidence="3">Belongs to the RBT5 family.</text>
</comment>
<evidence type="ECO:0000256" key="4">
    <source>
        <dbReference type="ARBA" id="ARBA00022525"/>
    </source>
</evidence>